<reference evidence="2 3" key="1">
    <citation type="journal article" date="2020" name="Nature">
        <title>Bacterial chemolithoautotrophy via manganese oxidation.</title>
        <authorList>
            <person name="Yu H."/>
            <person name="Leadbetter J.R."/>
        </authorList>
    </citation>
    <scope>NUCLEOTIDE SEQUENCE [LARGE SCALE GENOMIC DNA]</scope>
    <source>
        <strain evidence="2 3">Mn-1</strain>
    </source>
</reference>
<keyword evidence="3" id="KW-1185">Reference proteome</keyword>
<sequence length="167" mass="18379">MKFSFLVIWTFLLLSVDPPATHAQGNPIQQYDGNIILPSTFEDLICLGNWNAELERCEGSAVSSGALAAISAAKSADRLEQIRLLLNSINNKLSENTQALIDLRNAFDLQGAPTTQSLREAIITRFEAVPSGILTEDSVKEELDRLRNDILGEVERRNLTPPRSSGE</sequence>
<dbReference type="EMBL" id="VTOW01000005">
    <property type="protein sequence ID" value="NKE73243.1"/>
    <property type="molecule type" value="Genomic_DNA"/>
</dbReference>
<keyword evidence="1" id="KW-0732">Signal</keyword>
<accession>A0A7X6DTS3</accession>
<evidence type="ECO:0000256" key="1">
    <source>
        <dbReference type="SAM" id="SignalP"/>
    </source>
</evidence>
<proteinExistence type="predicted"/>
<feature type="chain" id="PRO_5031215616" description="Secreted protein" evidence="1">
    <location>
        <begin position="24"/>
        <end position="167"/>
    </location>
</feature>
<protein>
    <recommendedName>
        <fullName evidence="4">Secreted protein</fullName>
    </recommendedName>
</protein>
<dbReference type="RefSeq" id="WP_168063175.1">
    <property type="nucleotide sequence ID" value="NZ_VTOW01000005.1"/>
</dbReference>
<name>A0A7X6DTS3_9BACT</name>
<evidence type="ECO:0000313" key="2">
    <source>
        <dbReference type="EMBL" id="NKE73243.1"/>
    </source>
</evidence>
<evidence type="ECO:0008006" key="4">
    <source>
        <dbReference type="Google" id="ProtNLM"/>
    </source>
</evidence>
<comment type="caution">
    <text evidence="2">The sequence shown here is derived from an EMBL/GenBank/DDBJ whole genome shotgun (WGS) entry which is preliminary data.</text>
</comment>
<dbReference type="AlphaFoldDB" id="A0A7X6DTS3"/>
<dbReference type="Proteomes" id="UP000534783">
    <property type="component" value="Unassembled WGS sequence"/>
</dbReference>
<feature type="signal peptide" evidence="1">
    <location>
        <begin position="1"/>
        <end position="23"/>
    </location>
</feature>
<organism evidence="2 3">
    <name type="scientific">Candidatus Manganitrophus noduliformans</name>
    <dbReference type="NCBI Taxonomy" id="2606439"/>
    <lineage>
        <taxon>Bacteria</taxon>
        <taxon>Pseudomonadati</taxon>
        <taxon>Nitrospirota</taxon>
        <taxon>Nitrospiria</taxon>
        <taxon>Candidatus Troglogloeales</taxon>
        <taxon>Candidatus Manganitrophaceae</taxon>
        <taxon>Candidatus Manganitrophus</taxon>
    </lineage>
</organism>
<evidence type="ECO:0000313" key="3">
    <source>
        <dbReference type="Proteomes" id="UP000534783"/>
    </source>
</evidence>
<gene>
    <name evidence="2" type="ORF">MNODULE_21020</name>
</gene>